<dbReference type="SMART" id="SM00020">
    <property type="entry name" value="Tryp_SPc"/>
    <property type="match status" value="1"/>
</dbReference>
<keyword evidence="4" id="KW-0732">Signal</keyword>
<dbReference type="PANTHER" id="PTHR24252">
    <property type="entry name" value="ACROSIN-RELATED"/>
    <property type="match status" value="1"/>
</dbReference>
<evidence type="ECO:0000256" key="1">
    <source>
        <dbReference type="ARBA" id="ARBA00004613"/>
    </source>
</evidence>
<evidence type="ECO:0000256" key="5">
    <source>
        <dbReference type="ARBA" id="ARBA00022801"/>
    </source>
</evidence>
<dbReference type="PROSITE" id="PS00134">
    <property type="entry name" value="TRYPSIN_HIS"/>
    <property type="match status" value="1"/>
</dbReference>
<dbReference type="GO" id="GO:0005576">
    <property type="term" value="C:extracellular region"/>
    <property type="evidence" value="ECO:0007669"/>
    <property type="project" value="UniProtKB-SubCell"/>
</dbReference>
<dbReference type="InterPro" id="IPR001254">
    <property type="entry name" value="Trypsin_dom"/>
</dbReference>
<evidence type="ECO:0000256" key="9">
    <source>
        <dbReference type="SAM" id="MobiDB-lite"/>
    </source>
</evidence>
<dbReference type="InterPro" id="IPR009003">
    <property type="entry name" value="Peptidase_S1_PA"/>
</dbReference>
<dbReference type="Pfam" id="PF00089">
    <property type="entry name" value="Trypsin"/>
    <property type="match status" value="2"/>
</dbReference>
<keyword evidence="7" id="KW-0865">Zymogen</keyword>
<dbReference type="Proteomes" id="UP001054945">
    <property type="component" value="Unassembled WGS sequence"/>
</dbReference>
<evidence type="ECO:0000259" key="10">
    <source>
        <dbReference type="PROSITE" id="PS50240"/>
    </source>
</evidence>
<evidence type="ECO:0000313" key="12">
    <source>
        <dbReference type="Proteomes" id="UP001054945"/>
    </source>
</evidence>
<dbReference type="InterPro" id="IPR018114">
    <property type="entry name" value="TRYPSIN_HIS"/>
</dbReference>
<feature type="domain" description="Peptidase S1" evidence="10">
    <location>
        <begin position="35"/>
        <end position="304"/>
    </location>
</feature>
<dbReference type="FunFam" id="2.40.10.10:FF:000146">
    <property type="entry name" value="Serine protease 53"/>
    <property type="match status" value="1"/>
</dbReference>
<keyword evidence="2" id="KW-0964">Secreted</keyword>
<protein>
    <submittedName>
        <fullName evidence="11">Clotting factor B</fullName>
    </submittedName>
</protein>
<evidence type="ECO:0000256" key="2">
    <source>
        <dbReference type="ARBA" id="ARBA00022525"/>
    </source>
</evidence>
<reference evidence="11 12" key="1">
    <citation type="submission" date="2021-06" db="EMBL/GenBank/DDBJ databases">
        <title>Caerostris extrusa draft genome.</title>
        <authorList>
            <person name="Kono N."/>
            <person name="Arakawa K."/>
        </authorList>
    </citation>
    <scope>NUCLEOTIDE SEQUENCE [LARGE SCALE GENOMIC DNA]</scope>
</reference>
<accession>A0AAV4XMT1</accession>
<dbReference type="GO" id="GO:0004252">
    <property type="term" value="F:serine-type endopeptidase activity"/>
    <property type="evidence" value="ECO:0007669"/>
    <property type="project" value="InterPro"/>
</dbReference>
<name>A0AAV4XMT1_CAEEX</name>
<dbReference type="SUPFAM" id="SSF50494">
    <property type="entry name" value="Trypsin-like serine proteases"/>
    <property type="match status" value="1"/>
</dbReference>
<keyword evidence="8" id="KW-1015">Disulfide bond</keyword>
<keyword evidence="6" id="KW-0720">Serine protease</keyword>
<feature type="region of interest" description="Disordered" evidence="9">
    <location>
        <begin position="222"/>
        <end position="247"/>
    </location>
</feature>
<evidence type="ECO:0000256" key="8">
    <source>
        <dbReference type="ARBA" id="ARBA00023157"/>
    </source>
</evidence>
<dbReference type="PANTHER" id="PTHR24252:SF7">
    <property type="entry name" value="HYALIN"/>
    <property type="match status" value="1"/>
</dbReference>
<dbReference type="CDD" id="cd00190">
    <property type="entry name" value="Tryp_SPc"/>
    <property type="match status" value="1"/>
</dbReference>
<dbReference type="InterPro" id="IPR001314">
    <property type="entry name" value="Peptidase_S1A"/>
</dbReference>
<comment type="caution">
    <text evidence="11">The sequence shown here is derived from an EMBL/GenBank/DDBJ whole genome shotgun (WGS) entry which is preliminary data.</text>
</comment>
<keyword evidence="12" id="KW-1185">Reference proteome</keyword>
<keyword evidence="5" id="KW-0378">Hydrolase</keyword>
<evidence type="ECO:0000256" key="6">
    <source>
        <dbReference type="ARBA" id="ARBA00022825"/>
    </source>
</evidence>
<dbReference type="PRINTS" id="PR00722">
    <property type="entry name" value="CHYMOTRYPSIN"/>
</dbReference>
<dbReference type="Gene3D" id="2.40.10.10">
    <property type="entry name" value="Trypsin-like serine proteases"/>
    <property type="match status" value="1"/>
</dbReference>
<proteinExistence type="predicted"/>
<comment type="subcellular location">
    <subcellularLocation>
        <location evidence="1">Secreted</location>
    </subcellularLocation>
</comment>
<dbReference type="GO" id="GO:0006508">
    <property type="term" value="P:proteolysis"/>
    <property type="evidence" value="ECO:0007669"/>
    <property type="project" value="UniProtKB-KW"/>
</dbReference>
<evidence type="ECO:0000256" key="4">
    <source>
        <dbReference type="ARBA" id="ARBA00022729"/>
    </source>
</evidence>
<evidence type="ECO:0000256" key="3">
    <source>
        <dbReference type="ARBA" id="ARBA00022670"/>
    </source>
</evidence>
<dbReference type="InterPro" id="IPR043504">
    <property type="entry name" value="Peptidase_S1_PA_chymotrypsin"/>
</dbReference>
<evidence type="ECO:0000313" key="11">
    <source>
        <dbReference type="EMBL" id="GIY95979.1"/>
    </source>
</evidence>
<evidence type="ECO:0000256" key="7">
    <source>
        <dbReference type="ARBA" id="ARBA00023145"/>
    </source>
</evidence>
<keyword evidence="3" id="KW-0645">Protease</keyword>
<gene>
    <name evidence="11" type="ORF">CEXT_404331</name>
</gene>
<sequence length="310" mass="34849">MIVMPSIVPNFQRGCGRKDFKHDQLIDARSLQPYVIGGHNAEAHSWPWMVSIHVSKNGARSRYICGGSLITNRHILTAAHCFDTRNRFSVKVGSNTITTGPSLASKEFIDVLNFRIHEDYVPRIHYHDIALLTLVKSVSYSEHVSSICLPTPDDVQAVQSYANVTLIGWGHTSYGGSGSDILQEIQLQVAPLSSCRRSYEEFEESKALSQGITTGMICASDPKRKGDSCKVGSRQQNKQNARRTRYRKPRLAWGDSGGPLMMEYEGRWIQVGIVSFGYRCGDEGYPGVYTRVSAYMRWINRILSEYQYAI</sequence>
<organism evidence="11 12">
    <name type="scientific">Caerostris extrusa</name>
    <name type="common">Bark spider</name>
    <name type="synonym">Caerostris bankana</name>
    <dbReference type="NCBI Taxonomy" id="172846"/>
    <lineage>
        <taxon>Eukaryota</taxon>
        <taxon>Metazoa</taxon>
        <taxon>Ecdysozoa</taxon>
        <taxon>Arthropoda</taxon>
        <taxon>Chelicerata</taxon>
        <taxon>Arachnida</taxon>
        <taxon>Araneae</taxon>
        <taxon>Araneomorphae</taxon>
        <taxon>Entelegynae</taxon>
        <taxon>Araneoidea</taxon>
        <taxon>Araneidae</taxon>
        <taxon>Caerostris</taxon>
    </lineage>
</organism>
<dbReference type="EMBL" id="BPLR01000607">
    <property type="protein sequence ID" value="GIY95979.1"/>
    <property type="molecule type" value="Genomic_DNA"/>
</dbReference>
<dbReference type="PROSITE" id="PS50240">
    <property type="entry name" value="TRYPSIN_DOM"/>
    <property type="match status" value="1"/>
</dbReference>
<dbReference type="AlphaFoldDB" id="A0AAV4XMT1"/>